<dbReference type="InterPro" id="IPR044199">
    <property type="entry name" value="NdhU_chloroplastic"/>
</dbReference>
<dbReference type="AlphaFoldDB" id="A0AAD8HNF1"/>
<dbReference type="Gene3D" id="1.10.287.110">
    <property type="entry name" value="DnaJ domain"/>
    <property type="match status" value="1"/>
</dbReference>
<dbReference type="FunFam" id="1.10.287.110:FF:000080">
    <property type="entry name" value="NAD(P)H-quinone oxidoreductase subunit U chloroplastic"/>
    <property type="match status" value="1"/>
</dbReference>
<dbReference type="InterPro" id="IPR036869">
    <property type="entry name" value="J_dom_sf"/>
</dbReference>
<protein>
    <submittedName>
        <fullName evidence="3">NAD(P)H-quinone oxidoreductase subunit U, chloroplastic</fullName>
    </submittedName>
</protein>
<proteinExistence type="predicted"/>
<evidence type="ECO:0000313" key="3">
    <source>
        <dbReference type="EMBL" id="KAK1369387.1"/>
    </source>
</evidence>
<dbReference type="PANTHER" id="PTHR47726:SF1">
    <property type="entry name" value="NAD(P)H-QUINONE OXIDOREDUCTASE SUBUNIT U, CHLOROPLASTIC"/>
    <property type="match status" value="1"/>
</dbReference>
<accession>A0AAD8HNF1</accession>
<dbReference type="CDD" id="cd06257">
    <property type="entry name" value="DnaJ"/>
    <property type="match status" value="1"/>
</dbReference>
<evidence type="ECO:0000256" key="2">
    <source>
        <dbReference type="SAM" id="Phobius"/>
    </source>
</evidence>
<feature type="transmembrane region" description="Helical" evidence="2">
    <location>
        <begin position="201"/>
        <end position="220"/>
    </location>
</feature>
<keyword evidence="2" id="KW-1133">Transmembrane helix</keyword>
<dbReference type="GO" id="GO:0010598">
    <property type="term" value="C:NAD(P)H dehydrogenase complex (plastoquinone)"/>
    <property type="evidence" value="ECO:0007669"/>
    <property type="project" value="InterPro"/>
</dbReference>
<dbReference type="PANTHER" id="PTHR47726">
    <property type="entry name" value="NAD(P)H-QUINONE OXIDOREDUCTASE SUBUNIT U, CHLOROPLASTIC"/>
    <property type="match status" value="1"/>
</dbReference>
<organism evidence="3 4">
    <name type="scientific">Heracleum sosnowskyi</name>
    <dbReference type="NCBI Taxonomy" id="360622"/>
    <lineage>
        <taxon>Eukaryota</taxon>
        <taxon>Viridiplantae</taxon>
        <taxon>Streptophyta</taxon>
        <taxon>Embryophyta</taxon>
        <taxon>Tracheophyta</taxon>
        <taxon>Spermatophyta</taxon>
        <taxon>Magnoliopsida</taxon>
        <taxon>eudicotyledons</taxon>
        <taxon>Gunneridae</taxon>
        <taxon>Pentapetalae</taxon>
        <taxon>asterids</taxon>
        <taxon>campanulids</taxon>
        <taxon>Apiales</taxon>
        <taxon>Apiaceae</taxon>
        <taxon>Apioideae</taxon>
        <taxon>apioid superclade</taxon>
        <taxon>Tordylieae</taxon>
        <taxon>Tordyliinae</taxon>
        <taxon>Heracleum</taxon>
    </lineage>
</organism>
<sequence>MAATATAAAATSVYGPPDFRTVAVVPKIGYVNIRRRVARSKFCICSSSEGDEISTTTTTNETEEKEEESTVEVKEEPQFFVSALNVEKAMRGIPISGFDYYGTLGLQRGCSYDEVTVAYKKKLEQVMNEGLDEEECGKRVDLLKESHSILSSVEDRRLYDWSLSRNGNPETYVWPFEVDITQTPTELPPPQEEEDVGPTRAVGYFLLGWIVLAFALSIALNR</sequence>
<dbReference type="GO" id="GO:0009535">
    <property type="term" value="C:chloroplast thylakoid membrane"/>
    <property type="evidence" value="ECO:0007669"/>
    <property type="project" value="InterPro"/>
</dbReference>
<name>A0AAD8HNF1_9APIA</name>
<dbReference type="InterPro" id="IPR001623">
    <property type="entry name" value="DnaJ_domain"/>
</dbReference>
<keyword evidence="2" id="KW-0812">Transmembrane</keyword>
<feature type="region of interest" description="Disordered" evidence="1">
    <location>
        <begin position="50"/>
        <end position="70"/>
    </location>
</feature>
<keyword evidence="2" id="KW-0472">Membrane</keyword>
<feature type="compositionally biased region" description="Acidic residues" evidence="1">
    <location>
        <begin position="61"/>
        <end position="70"/>
    </location>
</feature>
<evidence type="ECO:0000313" key="4">
    <source>
        <dbReference type="Proteomes" id="UP001237642"/>
    </source>
</evidence>
<keyword evidence="4" id="KW-1185">Reference proteome</keyword>
<comment type="caution">
    <text evidence="3">The sequence shown here is derived from an EMBL/GenBank/DDBJ whole genome shotgun (WGS) entry which is preliminary data.</text>
</comment>
<reference evidence="3" key="2">
    <citation type="submission" date="2023-05" db="EMBL/GenBank/DDBJ databases">
        <authorList>
            <person name="Schelkunov M.I."/>
        </authorList>
    </citation>
    <scope>NUCLEOTIDE SEQUENCE</scope>
    <source>
        <strain evidence="3">Hsosn_3</strain>
        <tissue evidence="3">Leaf</tissue>
    </source>
</reference>
<reference evidence="3" key="1">
    <citation type="submission" date="2023-02" db="EMBL/GenBank/DDBJ databases">
        <title>Genome of toxic invasive species Heracleum sosnowskyi carries increased number of genes despite the absence of recent whole-genome duplications.</title>
        <authorList>
            <person name="Schelkunov M."/>
            <person name="Shtratnikova V."/>
            <person name="Makarenko M."/>
            <person name="Klepikova A."/>
            <person name="Omelchenko D."/>
            <person name="Novikova G."/>
            <person name="Obukhova E."/>
            <person name="Bogdanov V."/>
            <person name="Penin A."/>
            <person name="Logacheva M."/>
        </authorList>
    </citation>
    <scope>NUCLEOTIDE SEQUENCE</scope>
    <source>
        <strain evidence="3">Hsosn_3</strain>
        <tissue evidence="3">Leaf</tissue>
    </source>
</reference>
<gene>
    <name evidence="3" type="ORF">POM88_035479</name>
</gene>
<evidence type="ECO:0000256" key="1">
    <source>
        <dbReference type="SAM" id="MobiDB-lite"/>
    </source>
</evidence>
<dbReference type="EMBL" id="JAUIZM010000008">
    <property type="protein sequence ID" value="KAK1369387.1"/>
    <property type="molecule type" value="Genomic_DNA"/>
</dbReference>
<dbReference type="SUPFAM" id="SSF46565">
    <property type="entry name" value="Chaperone J-domain"/>
    <property type="match status" value="1"/>
</dbReference>
<dbReference type="Proteomes" id="UP001237642">
    <property type="component" value="Unassembled WGS sequence"/>
</dbReference>